<proteinExistence type="predicted"/>
<organism evidence="1">
    <name type="scientific">Rhizophora mucronata</name>
    <name type="common">Asiatic mangrove</name>
    <dbReference type="NCBI Taxonomy" id="61149"/>
    <lineage>
        <taxon>Eukaryota</taxon>
        <taxon>Viridiplantae</taxon>
        <taxon>Streptophyta</taxon>
        <taxon>Embryophyta</taxon>
        <taxon>Tracheophyta</taxon>
        <taxon>Spermatophyta</taxon>
        <taxon>Magnoliopsida</taxon>
        <taxon>eudicotyledons</taxon>
        <taxon>Gunneridae</taxon>
        <taxon>Pentapetalae</taxon>
        <taxon>rosids</taxon>
        <taxon>fabids</taxon>
        <taxon>Malpighiales</taxon>
        <taxon>Rhizophoraceae</taxon>
        <taxon>Rhizophora</taxon>
    </lineage>
</organism>
<dbReference type="EMBL" id="GGEC01006531">
    <property type="protein sequence ID" value="MBW87014.1"/>
    <property type="molecule type" value="Transcribed_RNA"/>
</dbReference>
<dbReference type="AlphaFoldDB" id="A0A2P2J0L4"/>
<name>A0A2P2J0L4_RHIMU</name>
<reference evidence="1" key="1">
    <citation type="submission" date="2018-02" db="EMBL/GenBank/DDBJ databases">
        <title>Rhizophora mucronata_Transcriptome.</title>
        <authorList>
            <person name="Meera S.P."/>
            <person name="Sreeshan A."/>
            <person name="Augustine A."/>
        </authorList>
    </citation>
    <scope>NUCLEOTIDE SEQUENCE</scope>
    <source>
        <tissue evidence="1">Leaf</tissue>
    </source>
</reference>
<sequence length="29" mass="3308">MIMSQPILLLRPCWLTDFNGSNLFIGLLT</sequence>
<evidence type="ECO:0000313" key="1">
    <source>
        <dbReference type="EMBL" id="MBW87014.1"/>
    </source>
</evidence>
<accession>A0A2P2J0L4</accession>
<protein>
    <submittedName>
        <fullName evidence="1">Uncharacterized protein</fullName>
    </submittedName>
</protein>